<reference evidence="2 3" key="1">
    <citation type="submission" date="2023-07" db="EMBL/GenBank/DDBJ databases">
        <title>Nocardioides sp. nov WY-20 isolated from soil.</title>
        <authorList>
            <person name="Liu B."/>
            <person name="Wan Y."/>
        </authorList>
    </citation>
    <scope>NUCLEOTIDE SEQUENCE [LARGE SCALE GENOMIC DNA]</scope>
    <source>
        <strain evidence="2 3">WY-20</strain>
    </source>
</reference>
<keyword evidence="1" id="KW-0472">Membrane</keyword>
<evidence type="ECO:0000313" key="2">
    <source>
        <dbReference type="EMBL" id="MDO7867276.1"/>
    </source>
</evidence>
<keyword evidence="1" id="KW-1133">Transmembrane helix</keyword>
<keyword evidence="3" id="KW-1185">Reference proteome</keyword>
<keyword evidence="1" id="KW-0812">Transmembrane</keyword>
<organism evidence="2 3">
    <name type="scientific">Nocardioides jiangxiensis</name>
    <dbReference type="NCBI Taxonomy" id="3064524"/>
    <lineage>
        <taxon>Bacteria</taxon>
        <taxon>Bacillati</taxon>
        <taxon>Actinomycetota</taxon>
        <taxon>Actinomycetes</taxon>
        <taxon>Propionibacteriales</taxon>
        <taxon>Nocardioidaceae</taxon>
        <taxon>Nocardioides</taxon>
    </lineage>
</organism>
<accession>A0ABT9AXJ9</accession>
<evidence type="ECO:0000313" key="3">
    <source>
        <dbReference type="Proteomes" id="UP001233314"/>
    </source>
</evidence>
<dbReference type="Proteomes" id="UP001233314">
    <property type="component" value="Unassembled WGS sequence"/>
</dbReference>
<comment type="caution">
    <text evidence="2">The sequence shown here is derived from an EMBL/GenBank/DDBJ whole genome shotgun (WGS) entry which is preliminary data.</text>
</comment>
<gene>
    <name evidence="2" type="ORF">Q5722_02740</name>
</gene>
<protein>
    <submittedName>
        <fullName evidence="2">Uncharacterized protein</fullName>
    </submittedName>
</protein>
<name>A0ABT9AXJ9_9ACTN</name>
<evidence type="ECO:0000256" key="1">
    <source>
        <dbReference type="SAM" id="Phobius"/>
    </source>
</evidence>
<dbReference type="RefSeq" id="WP_305026681.1">
    <property type="nucleotide sequence ID" value="NZ_JAUQTA010000001.1"/>
</dbReference>
<dbReference type="EMBL" id="JAUQTA010000001">
    <property type="protein sequence ID" value="MDO7867276.1"/>
    <property type="molecule type" value="Genomic_DNA"/>
</dbReference>
<feature type="transmembrane region" description="Helical" evidence="1">
    <location>
        <begin position="82"/>
        <end position="99"/>
    </location>
</feature>
<proteinExistence type="predicted"/>
<sequence length="105" mass="11430">MGFSMTLPQVRTRAAQLLWALCVLFALFLALGALTFALSANADNGLVSFVRSVAGWVDLGVFSRDNGIKQFTGDNADVKNALFNWGIGAIFWLVLGRVLDRVVRP</sequence>